<evidence type="ECO:0000313" key="3">
    <source>
        <dbReference type="EMBL" id="KAJ7647209.1"/>
    </source>
</evidence>
<sequence length="248" mass="25353">MKASTTLVTFVAAVPACQSSFTGLLNSPEAACLNPSALLSFFVGTNQSVPNTVNSWVSGMCSIGSCSNDTLASIVSNITTGCASDFGDSDGSSSVPATVTQILQEAYPTVRSVLCLKDDSTNQLCVTETLNNLETVIGKLSFSDLSLSVLTGDFQKLVTGAANLACTDCTKAAFTLISPLTQQFPEAASAVDTLCGAGFIDGSTPSTVSQTATNEVFSTKQNSAASLSTSKMAGAVLLLVFSAFTLLG</sequence>
<name>A0AAD7FWQ3_9AGAR</name>
<feature type="domain" description="DUF7729" evidence="2">
    <location>
        <begin position="15"/>
        <end position="201"/>
    </location>
</feature>
<evidence type="ECO:0000256" key="1">
    <source>
        <dbReference type="SAM" id="SignalP"/>
    </source>
</evidence>
<evidence type="ECO:0000259" key="2">
    <source>
        <dbReference type="Pfam" id="PF24855"/>
    </source>
</evidence>
<proteinExistence type="predicted"/>
<dbReference type="AlphaFoldDB" id="A0AAD7FWQ3"/>
<gene>
    <name evidence="3" type="ORF">FB45DRAFT_892754</name>
</gene>
<accession>A0AAD7FWQ3</accession>
<dbReference type="EMBL" id="JARKIF010000002">
    <property type="protein sequence ID" value="KAJ7647209.1"/>
    <property type="molecule type" value="Genomic_DNA"/>
</dbReference>
<dbReference type="Proteomes" id="UP001221142">
    <property type="component" value="Unassembled WGS sequence"/>
</dbReference>
<protein>
    <recommendedName>
        <fullName evidence="2">DUF7729 domain-containing protein</fullName>
    </recommendedName>
</protein>
<feature type="chain" id="PRO_5042227379" description="DUF7729 domain-containing protein" evidence="1">
    <location>
        <begin position="20"/>
        <end position="248"/>
    </location>
</feature>
<dbReference type="PANTHER" id="PTHR34862:SF1">
    <property type="entry name" value="SPARK DOMAIN-CONTAINING PROTEIN"/>
    <property type="match status" value="1"/>
</dbReference>
<keyword evidence="1" id="KW-0732">Signal</keyword>
<dbReference type="InterPro" id="IPR056146">
    <property type="entry name" value="DUF7729"/>
</dbReference>
<evidence type="ECO:0000313" key="4">
    <source>
        <dbReference type="Proteomes" id="UP001221142"/>
    </source>
</evidence>
<feature type="signal peptide" evidence="1">
    <location>
        <begin position="1"/>
        <end position="19"/>
    </location>
</feature>
<keyword evidence="4" id="KW-1185">Reference proteome</keyword>
<dbReference type="PANTHER" id="PTHR34862">
    <property type="entry name" value="SPARK DOMAIN-CONTAINING PROTEIN"/>
    <property type="match status" value="1"/>
</dbReference>
<dbReference type="Pfam" id="PF24855">
    <property type="entry name" value="DUF7729"/>
    <property type="match status" value="1"/>
</dbReference>
<reference evidence="3" key="1">
    <citation type="submission" date="2023-03" db="EMBL/GenBank/DDBJ databases">
        <title>Massive genome expansion in bonnet fungi (Mycena s.s.) driven by repeated elements and novel gene families across ecological guilds.</title>
        <authorList>
            <consortium name="Lawrence Berkeley National Laboratory"/>
            <person name="Harder C.B."/>
            <person name="Miyauchi S."/>
            <person name="Viragh M."/>
            <person name="Kuo A."/>
            <person name="Thoen E."/>
            <person name="Andreopoulos B."/>
            <person name="Lu D."/>
            <person name="Skrede I."/>
            <person name="Drula E."/>
            <person name="Henrissat B."/>
            <person name="Morin E."/>
            <person name="Kohler A."/>
            <person name="Barry K."/>
            <person name="LaButti K."/>
            <person name="Morin E."/>
            <person name="Salamov A."/>
            <person name="Lipzen A."/>
            <person name="Mereny Z."/>
            <person name="Hegedus B."/>
            <person name="Baldrian P."/>
            <person name="Stursova M."/>
            <person name="Weitz H."/>
            <person name="Taylor A."/>
            <person name="Grigoriev I.V."/>
            <person name="Nagy L.G."/>
            <person name="Martin F."/>
            <person name="Kauserud H."/>
        </authorList>
    </citation>
    <scope>NUCLEOTIDE SEQUENCE</scope>
    <source>
        <strain evidence="3">9284</strain>
    </source>
</reference>
<comment type="caution">
    <text evidence="3">The sequence shown here is derived from an EMBL/GenBank/DDBJ whole genome shotgun (WGS) entry which is preliminary data.</text>
</comment>
<organism evidence="3 4">
    <name type="scientific">Roridomyces roridus</name>
    <dbReference type="NCBI Taxonomy" id="1738132"/>
    <lineage>
        <taxon>Eukaryota</taxon>
        <taxon>Fungi</taxon>
        <taxon>Dikarya</taxon>
        <taxon>Basidiomycota</taxon>
        <taxon>Agaricomycotina</taxon>
        <taxon>Agaricomycetes</taxon>
        <taxon>Agaricomycetidae</taxon>
        <taxon>Agaricales</taxon>
        <taxon>Marasmiineae</taxon>
        <taxon>Mycenaceae</taxon>
        <taxon>Roridomyces</taxon>
    </lineage>
</organism>